<dbReference type="Pfam" id="PF09992">
    <property type="entry name" value="NAGPA"/>
    <property type="match status" value="1"/>
</dbReference>
<evidence type="ECO:0000259" key="2">
    <source>
        <dbReference type="Pfam" id="PF07833"/>
    </source>
</evidence>
<evidence type="ECO:0000313" key="5">
    <source>
        <dbReference type="Proteomes" id="UP000665561"/>
    </source>
</evidence>
<dbReference type="InterPro" id="IPR018711">
    <property type="entry name" value="NAGPA"/>
</dbReference>
<dbReference type="EMBL" id="JAAAMV010000023">
    <property type="protein sequence ID" value="NBD26727.1"/>
    <property type="molecule type" value="Genomic_DNA"/>
</dbReference>
<gene>
    <name evidence="4" type="ORF">GT019_22870</name>
</gene>
<feature type="domain" description="Copper amine oxidase-like N-terminal" evidence="2">
    <location>
        <begin position="793"/>
        <end position="898"/>
    </location>
</feature>
<sequence>MRNEQKTNRMPGKNGRRLLIWTLGASLLAQPLMIAVPAFASAAANGTNTNAVQAALKQLVQINAEMITSGAKRVDYSWTGKAGATPSKVHVIEVDLTNPYVKLDVMNGKAGSVSSVGSVGNMVSQTGAVAGVNGDYFNTASGKGNPIGAEVTGGQLVSSPSQLTGMYAFALTNEHKPTIDTYGFEGAVTAADGSVFPLSGINKAAYKTEPDNAFSHANAMYIYTGAWTQTRPDITDSSTTPTEILVQNGVVTQFADNKMIAGSVPADGYILRTHGKAAEYARAHLQVGTQVSASYNLIAQSTGQKIDPGSLQMLIGGHTILVNGGAAASFSRSTSSISPNSDRARTALGYSKDGSKAFIITVEDSDNSLGVTLSELQQIMVQAGVWKGMNLDGGGSTTMISRPLGETAAQLAFPTEYGVTQRLVANGLGVFSTAPAGALMGIKASGSSVLFVGQQATYAMKAYDTFYNPIDPGTLQPQWLVGSALGSFSGNTFTAAKAGTTTITVKSGNASDKLPIEIVGGDAIASMTVDAGSLVLEQGKSMALPVHATLKDGRKMTVPAASIKWELRGFTGSVKDGTLTIDAVNPSAEAGYVIAHYDNFSTMAVLTAGADKKFEDFESQTYPISFQGTNGVVGTSSVVAGLPGTNSSSVVQLQYDFTGGSGTKAAYAVLNGTGRKVDGSPSGMTIDVMGDGSLNWARAEFIDSKGAAHLITLAKQVDWTGWKTIKVNLAAEGMAYPVTLKRLYVASLEDGQDERALTGALAFDNLAFQYPAVVPEPPRAKIGLKMGSKNATVGGQAYKLDVAPLLLNGTTYLPLRFVTEAMGAQIDWDAALKRVSVLRGGQLLEMWVGRNDFVLTGVRKQSEVAPITRSGRTLVPIRLVSEQLGLRVNWDGKLGTITVE</sequence>
<dbReference type="RefSeq" id="WP_161745747.1">
    <property type="nucleotide sequence ID" value="NZ_JAAAMV010000023.1"/>
</dbReference>
<dbReference type="Pfam" id="PF07833">
    <property type="entry name" value="Cu_amine_oxidN1"/>
    <property type="match status" value="1"/>
</dbReference>
<feature type="domain" description="Phosphodiester glycosidase" evidence="3">
    <location>
        <begin position="243"/>
        <end position="431"/>
    </location>
</feature>
<comment type="caution">
    <text evidence="4">The sequence shown here is derived from an EMBL/GenBank/DDBJ whole genome shotgun (WGS) entry which is preliminary data.</text>
</comment>
<feature type="signal peptide" evidence="1">
    <location>
        <begin position="1"/>
        <end position="40"/>
    </location>
</feature>
<evidence type="ECO:0000256" key="1">
    <source>
        <dbReference type="SAM" id="SignalP"/>
    </source>
</evidence>
<dbReference type="InterPro" id="IPR036582">
    <property type="entry name" value="Mao_N_sf"/>
</dbReference>
<proteinExistence type="predicted"/>
<dbReference type="Gene3D" id="3.30.457.10">
    <property type="entry name" value="Copper amine oxidase-like, N-terminal domain"/>
    <property type="match status" value="1"/>
</dbReference>
<dbReference type="InterPro" id="IPR012854">
    <property type="entry name" value="Cu_amine_oxidase-like_N"/>
</dbReference>
<keyword evidence="1" id="KW-0732">Signal</keyword>
<keyword evidence="5" id="KW-1185">Reference proteome</keyword>
<dbReference type="PANTHER" id="PTHR40446:SF2">
    <property type="entry name" value="N-ACETYLGLUCOSAMINE-1-PHOSPHODIESTER ALPHA-N-ACETYLGLUCOSAMINIDASE"/>
    <property type="match status" value="1"/>
</dbReference>
<organism evidence="4 5">
    <name type="scientific">Paenibacillus glycinis</name>
    <dbReference type="NCBI Taxonomy" id="2697035"/>
    <lineage>
        <taxon>Bacteria</taxon>
        <taxon>Bacillati</taxon>
        <taxon>Bacillota</taxon>
        <taxon>Bacilli</taxon>
        <taxon>Bacillales</taxon>
        <taxon>Paenibacillaceae</taxon>
        <taxon>Paenibacillus</taxon>
    </lineage>
</organism>
<accession>A0ABW9XWU9</accession>
<evidence type="ECO:0000259" key="3">
    <source>
        <dbReference type="Pfam" id="PF09992"/>
    </source>
</evidence>
<name>A0ABW9XWU9_9BACL</name>
<feature type="chain" id="PRO_5045774649" evidence="1">
    <location>
        <begin position="41"/>
        <end position="900"/>
    </location>
</feature>
<protein>
    <submittedName>
        <fullName evidence="4">Copper amine oxidase</fullName>
    </submittedName>
</protein>
<dbReference type="Proteomes" id="UP000665561">
    <property type="component" value="Unassembled WGS sequence"/>
</dbReference>
<reference evidence="4 5" key="1">
    <citation type="submission" date="2020-01" db="EMBL/GenBank/DDBJ databases">
        <title>Paenibacillus soybeanensis sp. nov. isolated from the nodules of soybean (Glycine max(L.) Merr).</title>
        <authorList>
            <person name="Wang H."/>
        </authorList>
    </citation>
    <scope>NUCLEOTIDE SEQUENCE [LARGE SCALE GENOMIC DNA]</scope>
    <source>
        <strain evidence="4 5">T1</strain>
    </source>
</reference>
<evidence type="ECO:0000313" key="4">
    <source>
        <dbReference type="EMBL" id="NBD26727.1"/>
    </source>
</evidence>
<dbReference type="SUPFAM" id="SSF55383">
    <property type="entry name" value="Copper amine oxidase, domain N"/>
    <property type="match status" value="1"/>
</dbReference>
<dbReference type="PANTHER" id="PTHR40446">
    <property type="entry name" value="N-ACETYLGLUCOSAMINE-1-PHOSPHODIESTER ALPHA-N-ACETYLGLUCOSAMINIDASE"/>
    <property type="match status" value="1"/>
</dbReference>